<organism evidence="2">
    <name type="scientific">marine metagenome</name>
    <dbReference type="NCBI Taxonomy" id="408172"/>
    <lineage>
        <taxon>unclassified sequences</taxon>
        <taxon>metagenomes</taxon>
        <taxon>ecological metagenomes</taxon>
    </lineage>
</organism>
<proteinExistence type="predicted"/>
<feature type="compositionally biased region" description="Low complexity" evidence="1">
    <location>
        <begin position="64"/>
        <end position="76"/>
    </location>
</feature>
<evidence type="ECO:0000313" key="2">
    <source>
        <dbReference type="EMBL" id="SVD03815.1"/>
    </source>
</evidence>
<name>A0A382S2W0_9ZZZZ</name>
<evidence type="ECO:0000256" key="1">
    <source>
        <dbReference type="SAM" id="MobiDB-lite"/>
    </source>
</evidence>
<dbReference type="EMBL" id="UINC01125760">
    <property type="protein sequence ID" value="SVD03815.1"/>
    <property type="molecule type" value="Genomic_DNA"/>
</dbReference>
<reference evidence="2" key="1">
    <citation type="submission" date="2018-05" db="EMBL/GenBank/DDBJ databases">
        <authorList>
            <person name="Lanie J.A."/>
            <person name="Ng W.-L."/>
            <person name="Kazmierczak K.M."/>
            <person name="Andrzejewski T.M."/>
            <person name="Davidsen T.M."/>
            <person name="Wayne K.J."/>
            <person name="Tettelin H."/>
            <person name="Glass J.I."/>
            <person name="Rusch D."/>
            <person name="Podicherti R."/>
            <person name="Tsui H.-C.T."/>
            <person name="Winkler M.E."/>
        </authorList>
    </citation>
    <scope>NUCLEOTIDE SEQUENCE</scope>
</reference>
<protein>
    <submittedName>
        <fullName evidence="2">Uncharacterized protein</fullName>
    </submittedName>
</protein>
<sequence>MKYHVGFAIEEIIILSILLRKNNMTISRLKLIFLISICIGMVGCSFRRAPEPELKPVVKKKVSPPDSVKSTPSKSVQPKPNAMESRITRKVRSSLKLDPLPEGWTVDRHPVAKWGMSLPTVMSNVLDSAQSVEYWEEIIDIPTGYKLPLKRSKVFFQIITRLTIENVELHFMNIDHIYSSTNHEPSHYIMNAIVRTIELKPTGFPQLTSNDVVKYKFLMTYGTPKEFKKGFHHYQNDKTVLKVRELDKSHVQIQMNSLELDAKLLVAIDDMYSEEGIEYQKKLLLRAIDF</sequence>
<accession>A0A382S2W0</accession>
<feature type="non-terminal residue" evidence="2">
    <location>
        <position position="290"/>
    </location>
</feature>
<dbReference type="AlphaFoldDB" id="A0A382S2W0"/>
<gene>
    <name evidence="2" type="ORF">METZ01_LOCUS356669</name>
</gene>
<feature type="region of interest" description="Disordered" evidence="1">
    <location>
        <begin position="57"/>
        <end position="83"/>
    </location>
</feature>